<name>A0A382U6J7_9ZZZZ</name>
<evidence type="ECO:0000313" key="1">
    <source>
        <dbReference type="EMBL" id="SVD29936.1"/>
    </source>
</evidence>
<reference evidence="1" key="1">
    <citation type="submission" date="2018-05" db="EMBL/GenBank/DDBJ databases">
        <authorList>
            <person name="Lanie J.A."/>
            <person name="Ng W.-L."/>
            <person name="Kazmierczak K.M."/>
            <person name="Andrzejewski T.M."/>
            <person name="Davidsen T.M."/>
            <person name="Wayne K.J."/>
            <person name="Tettelin H."/>
            <person name="Glass J.I."/>
            <person name="Rusch D."/>
            <person name="Podicherti R."/>
            <person name="Tsui H.-C.T."/>
            <person name="Winkler M.E."/>
        </authorList>
    </citation>
    <scope>NUCLEOTIDE SEQUENCE</scope>
</reference>
<accession>A0A382U6J7</accession>
<dbReference type="AlphaFoldDB" id="A0A382U6J7"/>
<feature type="non-terminal residue" evidence="1">
    <location>
        <position position="251"/>
    </location>
</feature>
<organism evidence="1">
    <name type="scientific">marine metagenome</name>
    <dbReference type="NCBI Taxonomy" id="408172"/>
    <lineage>
        <taxon>unclassified sequences</taxon>
        <taxon>metagenomes</taxon>
        <taxon>ecological metagenomes</taxon>
    </lineage>
</organism>
<proteinExistence type="predicted"/>
<sequence length="251" mass="29119">MKKLFFLLFTSCLFATNSFVVAATQIGMDREWLNVQKRVSDRKVNLEQTSDLIGQQREEILKKLKSKYEEMKKLPKGNLTPEVIQRQRIDHADLNSLIAQELKLRSNLLALQKKVISADLKDFVGMSNKMRNSPVYQKRLRKIKKKIEKQKKSGRMMRKNLNQLKKWSESDPVLKEKIRGLERIMRNLDQNITLDRMTLPKQYAQGGKEGLVSRRLKSINRATDVLADGLAGVFIEQKKVAMAKEQLKHNV</sequence>
<gene>
    <name evidence="1" type="ORF">METZ01_LOCUS382790</name>
</gene>
<protein>
    <submittedName>
        <fullName evidence="1">Uncharacterized protein</fullName>
    </submittedName>
</protein>
<dbReference type="EMBL" id="UINC01141912">
    <property type="protein sequence ID" value="SVD29936.1"/>
    <property type="molecule type" value="Genomic_DNA"/>
</dbReference>